<reference evidence="1" key="1">
    <citation type="journal article" date="2015" name="Nature">
        <title>Complex archaea that bridge the gap between prokaryotes and eukaryotes.</title>
        <authorList>
            <person name="Spang A."/>
            <person name="Saw J.H."/>
            <person name="Jorgensen S.L."/>
            <person name="Zaremba-Niedzwiedzka K."/>
            <person name="Martijn J."/>
            <person name="Lind A.E."/>
            <person name="van Eijk R."/>
            <person name="Schleper C."/>
            <person name="Guy L."/>
            <person name="Ettema T.J."/>
        </authorList>
    </citation>
    <scope>NUCLEOTIDE SEQUENCE</scope>
</reference>
<comment type="caution">
    <text evidence="1">The sequence shown here is derived from an EMBL/GenBank/DDBJ whole genome shotgun (WGS) entry which is preliminary data.</text>
</comment>
<protein>
    <submittedName>
        <fullName evidence="1">Uncharacterized protein</fullName>
    </submittedName>
</protein>
<organism evidence="1">
    <name type="scientific">marine sediment metagenome</name>
    <dbReference type="NCBI Taxonomy" id="412755"/>
    <lineage>
        <taxon>unclassified sequences</taxon>
        <taxon>metagenomes</taxon>
        <taxon>ecological metagenomes</taxon>
    </lineage>
</organism>
<name>A0A0F9G5Z1_9ZZZZ</name>
<proteinExistence type="predicted"/>
<sequence length="81" mass="9397">MKDSWIHERFPTYYIFGESENSVDVASIHNSTVATVSKEHAENLIRDRDAVINMLIDLVHKLVKVAPDQFGRLWYNNPKKP</sequence>
<evidence type="ECO:0000313" key="1">
    <source>
        <dbReference type="EMBL" id="KKL64940.1"/>
    </source>
</evidence>
<accession>A0A0F9G5Z1</accession>
<dbReference type="AlphaFoldDB" id="A0A0F9G5Z1"/>
<gene>
    <name evidence="1" type="ORF">LCGC14_2159970</name>
</gene>
<dbReference type="EMBL" id="LAZR01027689">
    <property type="protein sequence ID" value="KKL64940.1"/>
    <property type="molecule type" value="Genomic_DNA"/>
</dbReference>